<dbReference type="UniPathway" id="UPA00029">
    <property type="reaction ID" value="UER00560"/>
</dbReference>
<proteinExistence type="inferred from homology"/>
<keyword evidence="6 13" id="KW-1133">Transmembrane helix</keyword>
<comment type="function">
    <text evidence="12">Catalyzes the acylation of glycosyl-4,4'-diaponeurosporenoate, i.e. the esterification of glucose at the C6'' position with the carboxyl group of the C(15) fatty acid 12-methyltetradecanoic acid, to yield staphyloxanthin. This is the last step in the biosynthesis of this orange pigment, present in most staphylococci strains.</text>
</comment>
<evidence type="ECO:0000256" key="4">
    <source>
        <dbReference type="ARBA" id="ARBA00022692"/>
    </source>
</evidence>
<dbReference type="InterPro" id="IPR044021">
    <property type="entry name" value="CrtO"/>
</dbReference>
<comment type="similarity">
    <text evidence="10">Belongs to the acyltransferase CrtO family.</text>
</comment>
<feature type="transmembrane region" description="Helical" evidence="13">
    <location>
        <begin position="150"/>
        <end position="168"/>
    </location>
</feature>
<evidence type="ECO:0000256" key="2">
    <source>
        <dbReference type="ARBA" id="ARBA00022475"/>
    </source>
</evidence>
<evidence type="ECO:0000256" key="1">
    <source>
        <dbReference type="ARBA" id="ARBA00004162"/>
    </source>
</evidence>
<feature type="transmembrane region" description="Helical" evidence="13">
    <location>
        <begin position="126"/>
        <end position="144"/>
    </location>
</feature>
<feature type="transmembrane region" description="Helical" evidence="13">
    <location>
        <begin position="12"/>
        <end position="31"/>
    </location>
</feature>
<evidence type="ECO:0000313" key="14">
    <source>
        <dbReference type="EMBL" id="RFZ85062.1"/>
    </source>
</evidence>
<protein>
    <recommendedName>
        <fullName evidence="11">Glycosyl-4,4'-diaponeurosporenoate acyltransferase</fullName>
    </recommendedName>
</protein>
<comment type="caution">
    <text evidence="14">The sequence shown here is derived from an EMBL/GenBank/DDBJ whole genome shotgun (WGS) entry which is preliminary data.</text>
</comment>
<keyword evidence="8" id="KW-0012">Acyltransferase</keyword>
<comment type="pathway">
    <text evidence="9">Carotenoid biosynthesis; staphyloxanthin biosynthesis; staphyloxanthin from farnesyl diphosphate: step 5/5.</text>
</comment>
<evidence type="ECO:0000256" key="6">
    <source>
        <dbReference type="ARBA" id="ARBA00022989"/>
    </source>
</evidence>
<evidence type="ECO:0000256" key="5">
    <source>
        <dbReference type="ARBA" id="ARBA00022729"/>
    </source>
</evidence>
<evidence type="ECO:0000256" key="13">
    <source>
        <dbReference type="SAM" id="Phobius"/>
    </source>
</evidence>
<evidence type="ECO:0000256" key="9">
    <source>
        <dbReference type="ARBA" id="ARBA00023588"/>
    </source>
</evidence>
<comment type="subcellular location">
    <subcellularLocation>
        <location evidence="1">Cell membrane</location>
        <topology evidence="1">Single-pass membrane protein</topology>
    </subcellularLocation>
</comment>
<evidence type="ECO:0000256" key="11">
    <source>
        <dbReference type="ARBA" id="ARBA00023667"/>
    </source>
</evidence>
<evidence type="ECO:0000256" key="10">
    <source>
        <dbReference type="ARBA" id="ARBA00023603"/>
    </source>
</evidence>
<dbReference type="Proteomes" id="UP000260823">
    <property type="component" value="Unassembled WGS sequence"/>
</dbReference>
<dbReference type="OrthoDB" id="669469at2"/>
<evidence type="ECO:0000313" key="15">
    <source>
        <dbReference type="Proteomes" id="UP000260823"/>
    </source>
</evidence>
<dbReference type="GO" id="GO:0005886">
    <property type="term" value="C:plasma membrane"/>
    <property type="evidence" value="ECO:0007669"/>
    <property type="project" value="UniProtKB-SubCell"/>
</dbReference>
<sequence length="199" mass="23098">MPAQLQSTLSKTLIILISIVVAALITAFTMFRAGVHSFLFAWTVNFMLMLCVSVVMQTLKPELSFSYFTTRNFEKKGVIYEWFGVHAFRKMMVLTGWEKLHKKGNPVKPDLQAIEQLEYNTRQAEFNHLSIFIIVQIIWIYACVVHSFKGAIWLLVLNVLLNLYPILVQRYNRPRLQRIIRLYKKHATDKIASGHVPVN</sequence>
<reference evidence="14 15" key="1">
    <citation type="submission" date="2018-08" db="EMBL/GenBank/DDBJ databases">
        <title>Mucilaginibacter terrae sp. nov., isolated from manganese diggings.</title>
        <authorList>
            <person name="Huang Y."/>
            <person name="Zhou Z."/>
        </authorList>
    </citation>
    <scope>NUCLEOTIDE SEQUENCE [LARGE SCALE GENOMIC DNA]</scope>
    <source>
        <strain evidence="14 15">ZH6</strain>
    </source>
</reference>
<keyword evidence="3" id="KW-0808">Transferase</keyword>
<dbReference type="AlphaFoldDB" id="A0A3E2NVN7"/>
<keyword evidence="15" id="KW-1185">Reference proteome</keyword>
<dbReference type="RefSeq" id="WP_117381963.1">
    <property type="nucleotide sequence ID" value="NZ_QWDE01000001.1"/>
</dbReference>
<name>A0A3E2NVN7_9SPHI</name>
<gene>
    <name evidence="14" type="ORF">DYU05_05505</name>
</gene>
<dbReference type="EMBL" id="QWDE01000001">
    <property type="protein sequence ID" value="RFZ85062.1"/>
    <property type="molecule type" value="Genomic_DNA"/>
</dbReference>
<keyword evidence="2" id="KW-1003">Cell membrane</keyword>
<evidence type="ECO:0000256" key="12">
    <source>
        <dbReference type="ARBA" id="ARBA00025324"/>
    </source>
</evidence>
<evidence type="ECO:0000256" key="7">
    <source>
        <dbReference type="ARBA" id="ARBA00023136"/>
    </source>
</evidence>
<keyword evidence="4 13" id="KW-0812">Transmembrane</keyword>
<evidence type="ECO:0000256" key="3">
    <source>
        <dbReference type="ARBA" id="ARBA00022679"/>
    </source>
</evidence>
<keyword evidence="5" id="KW-0732">Signal</keyword>
<dbReference type="Pfam" id="PF18927">
    <property type="entry name" value="CrtO"/>
    <property type="match status" value="1"/>
</dbReference>
<evidence type="ECO:0000256" key="8">
    <source>
        <dbReference type="ARBA" id="ARBA00023315"/>
    </source>
</evidence>
<organism evidence="14 15">
    <name type="scientific">Mucilaginibacter terrenus</name>
    <dbReference type="NCBI Taxonomy" id="2482727"/>
    <lineage>
        <taxon>Bacteria</taxon>
        <taxon>Pseudomonadati</taxon>
        <taxon>Bacteroidota</taxon>
        <taxon>Sphingobacteriia</taxon>
        <taxon>Sphingobacteriales</taxon>
        <taxon>Sphingobacteriaceae</taxon>
        <taxon>Mucilaginibacter</taxon>
    </lineage>
</organism>
<accession>A0A3E2NVN7</accession>
<dbReference type="GO" id="GO:0016746">
    <property type="term" value="F:acyltransferase activity"/>
    <property type="evidence" value="ECO:0007669"/>
    <property type="project" value="UniProtKB-KW"/>
</dbReference>
<feature type="transmembrane region" description="Helical" evidence="13">
    <location>
        <begin position="37"/>
        <end position="56"/>
    </location>
</feature>
<keyword evidence="7 13" id="KW-0472">Membrane</keyword>